<accession>A0ABT1RP39</accession>
<dbReference type="Pfam" id="PF04994">
    <property type="entry name" value="TfoX_C"/>
    <property type="match status" value="1"/>
</dbReference>
<evidence type="ECO:0000313" key="3">
    <source>
        <dbReference type="Proteomes" id="UP001524502"/>
    </source>
</evidence>
<dbReference type="InterPro" id="IPR047525">
    <property type="entry name" value="TfoX-like"/>
</dbReference>
<gene>
    <name evidence="2" type="ORF">NE619_09455</name>
</gene>
<feature type="domain" description="TfoX C-terminal" evidence="1">
    <location>
        <begin position="3"/>
        <end position="78"/>
    </location>
</feature>
<dbReference type="RefSeq" id="WP_256132147.1">
    <property type="nucleotide sequence ID" value="NZ_JANFXK010000009.1"/>
</dbReference>
<evidence type="ECO:0000259" key="1">
    <source>
        <dbReference type="Pfam" id="PF04994"/>
    </source>
</evidence>
<organism evidence="2 3">
    <name type="scientific">Anaerovorax odorimutans</name>
    <dbReference type="NCBI Taxonomy" id="109327"/>
    <lineage>
        <taxon>Bacteria</taxon>
        <taxon>Bacillati</taxon>
        <taxon>Bacillota</taxon>
        <taxon>Clostridia</taxon>
        <taxon>Peptostreptococcales</taxon>
        <taxon>Anaerovoracaceae</taxon>
        <taxon>Anaerovorax</taxon>
    </lineage>
</organism>
<dbReference type="Proteomes" id="UP001524502">
    <property type="component" value="Unassembled WGS sequence"/>
</dbReference>
<sequence length="87" mass="9895">MGKLSDLPNIGKKLEEQLTQVGIDTPEKLRQTGSREAWMRIYEVDPSACVNRLYSLEAAIAGVKKTELEEERKQELKTFCREAKGQI</sequence>
<proteinExistence type="predicted"/>
<name>A0ABT1RP39_9FIRM</name>
<evidence type="ECO:0000313" key="2">
    <source>
        <dbReference type="EMBL" id="MCQ4636957.1"/>
    </source>
</evidence>
<dbReference type="Gene3D" id="1.10.150.20">
    <property type="entry name" value="5' to 3' exonuclease, C-terminal subdomain"/>
    <property type="match status" value="1"/>
</dbReference>
<comment type="caution">
    <text evidence="2">The sequence shown here is derived from an EMBL/GenBank/DDBJ whole genome shotgun (WGS) entry which is preliminary data.</text>
</comment>
<dbReference type="PANTHER" id="PTHR36121">
    <property type="entry name" value="PROTEIN SXY"/>
    <property type="match status" value="1"/>
</dbReference>
<dbReference type="EMBL" id="JANFXK010000009">
    <property type="protein sequence ID" value="MCQ4636957.1"/>
    <property type="molecule type" value="Genomic_DNA"/>
</dbReference>
<keyword evidence="3" id="KW-1185">Reference proteome</keyword>
<dbReference type="InterPro" id="IPR007077">
    <property type="entry name" value="TfoX_C"/>
</dbReference>
<dbReference type="PANTHER" id="PTHR36121:SF1">
    <property type="entry name" value="PROTEIN SXY"/>
    <property type="match status" value="1"/>
</dbReference>
<protein>
    <submittedName>
        <fullName evidence="2">TfoX/Sxy family protein</fullName>
    </submittedName>
</protein>
<reference evidence="2 3" key="1">
    <citation type="submission" date="2022-06" db="EMBL/GenBank/DDBJ databases">
        <title>Isolation of gut microbiota from human fecal samples.</title>
        <authorList>
            <person name="Pamer E.G."/>
            <person name="Barat B."/>
            <person name="Waligurski E."/>
            <person name="Medina S."/>
            <person name="Paddock L."/>
            <person name="Mostad J."/>
        </authorList>
    </citation>
    <scope>NUCLEOTIDE SEQUENCE [LARGE SCALE GENOMIC DNA]</scope>
    <source>
        <strain evidence="2 3">SL.3.17</strain>
    </source>
</reference>